<name>A0A8S4Q825_OWEFU</name>
<feature type="region of interest" description="Disordered" evidence="1">
    <location>
        <begin position="76"/>
        <end position="101"/>
    </location>
</feature>
<gene>
    <name evidence="2" type="ORF">OFUS_LOCUS25372</name>
</gene>
<feature type="non-terminal residue" evidence="2">
    <location>
        <position position="1"/>
    </location>
</feature>
<protein>
    <submittedName>
        <fullName evidence="2">Uncharacterized protein</fullName>
    </submittedName>
</protein>
<evidence type="ECO:0000313" key="3">
    <source>
        <dbReference type="Proteomes" id="UP000749559"/>
    </source>
</evidence>
<dbReference type="Proteomes" id="UP000749559">
    <property type="component" value="Unassembled WGS sequence"/>
</dbReference>
<accession>A0A8S4Q825</accession>
<dbReference type="AlphaFoldDB" id="A0A8S4Q825"/>
<dbReference type="EMBL" id="CAIIXF020000012">
    <property type="protein sequence ID" value="CAH1801592.1"/>
    <property type="molecule type" value="Genomic_DNA"/>
</dbReference>
<dbReference type="OrthoDB" id="8916892at2759"/>
<keyword evidence="3" id="KW-1185">Reference proteome</keyword>
<organism evidence="2 3">
    <name type="scientific">Owenia fusiformis</name>
    <name type="common">Polychaete worm</name>
    <dbReference type="NCBI Taxonomy" id="6347"/>
    <lineage>
        <taxon>Eukaryota</taxon>
        <taxon>Metazoa</taxon>
        <taxon>Spiralia</taxon>
        <taxon>Lophotrochozoa</taxon>
        <taxon>Annelida</taxon>
        <taxon>Polychaeta</taxon>
        <taxon>Sedentaria</taxon>
        <taxon>Canalipalpata</taxon>
        <taxon>Sabellida</taxon>
        <taxon>Oweniida</taxon>
        <taxon>Oweniidae</taxon>
        <taxon>Owenia</taxon>
    </lineage>
</organism>
<comment type="caution">
    <text evidence="2">The sequence shown here is derived from an EMBL/GenBank/DDBJ whole genome shotgun (WGS) entry which is preliminary data.</text>
</comment>
<evidence type="ECO:0000313" key="2">
    <source>
        <dbReference type="EMBL" id="CAH1801592.1"/>
    </source>
</evidence>
<reference evidence="2" key="1">
    <citation type="submission" date="2022-03" db="EMBL/GenBank/DDBJ databases">
        <authorList>
            <person name="Martin C."/>
        </authorList>
    </citation>
    <scope>NUCLEOTIDE SEQUENCE</scope>
</reference>
<evidence type="ECO:0000256" key="1">
    <source>
        <dbReference type="SAM" id="MobiDB-lite"/>
    </source>
</evidence>
<feature type="compositionally biased region" description="Pro residues" evidence="1">
    <location>
        <begin position="79"/>
        <end position="94"/>
    </location>
</feature>
<proteinExistence type="predicted"/>
<sequence>QLAQLNQLNQLNQMAVLQAQQQQQQQQQRGVIDPRLQAAASARAATFQQSPQVMNSQRSPNMLNVNMAAAAVLGRSLSPLPPGATSPGLPPRSPLPWMQQSTSPLPFANNNFSKWFGNDVLKQQLPTMPPLPAAGKKVMTLDEIERQQQQMVTH</sequence>